<keyword evidence="2 8" id="KW-0808">Transferase</keyword>
<dbReference type="InterPro" id="IPR003846">
    <property type="entry name" value="SelO"/>
</dbReference>
<accession>A0A1N7PN43</accession>
<protein>
    <recommendedName>
        <fullName evidence="8">Protein nucleotidyltransferase YdiU</fullName>
        <ecNumber evidence="8">2.7.7.-</ecNumber>
    </recommendedName>
    <alternativeName>
        <fullName evidence="8">Protein adenylyltransferase YdiU</fullName>
        <ecNumber evidence="8">2.7.7.108</ecNumber>
    </alternativeName>
    <alternativeName>
        <fullName evidence="8">Protein uridylyltransferase YdiU</fullName>
        <ecNumber evidence="8">2.7.7.-</ecNumber>
    </alternativeName>
</protein>
<sequence>MPVVFPFENIYAQLPEQCFERVMPTPVKTPTLIRFNVPLATELNIQFSDADDEELAQIFSGNLVPHNADPLAMAYSGHQFGNLNPQLGDGRAILLGDLYDSNAKLKDIQLKGSGRTPFSRGGDGRSPLGPALREYILCEAMHALGIATTRALAVISSGEHVIRQQREPGAVFTRVASSHIRVGTFQYFAIRRDHVALKALADHVIDRHFPELKSSPESENIYLSLFKNIVKKQAELIASWMNLGFIHGVMNTDNMTVSGETIDYGPCAFIDAFNRKKVFSSIDQQGRYAYINQPAIGQWNLTRLAEAMLPLFMNDTDSEADEKQAIDDATQILNDYVQMHQSAWESGMAKKLGFSSAETSDREIFESLLDLLDESRLDFTLFFRRLSDCTNSNNDTSALFTLFDSPDARSTDGIKQRLSDWISNWQARLREREELKAAEERMKQNNPAIIPRNHQVQAVISAAEEGDYAPFEALLDALKSPYEQHAEYAAYEAPPLPAEQVFRTFCGT</sequence>
<comment type="catalytic activity">
    <reaction evidence="8">
        <text>L-seryl-[protein] + ATP = 3-O-(5'-adenylyl)-L-seryl-[protein] + diphosphate</text>
        <dbReference type="Rhea" id="RHEA:58120"/>
        <dbReference type="Rhea" id="RHEA-COMP:9863"/>
        <dbReference type="Rhea" id="RHEA-COMP:15073"/>
        <dbReference type="ChEBI" id="CHEBI:29999"/>
        <dbReference type="ChEBI" id="CHEBI:30616"/>
        <dbReference type="ChEBI" id="CHEBI:33019"/>
        <dbReference type="ChEBI" id="CHEBI:142516"/>
        <dbReference type="EC" id="2.7.7.108"/>
    </reaction>
</comment>
<dbReference type="Proteomes" id="UP000185639">
    <property type="component" value="Unassembled WGS sequence"/>
</dbReference>
<dbReference type="STRING" id="484498.SAMN05421686_110100"/>
<comment type="catalytic activity">
    <reaction evidence="8">
        <text>L-tyrosyl-[protein] + UTP = O-(5'-uridylyl)-L-tyrosyl-[protein] + diphosphate</text>
        <dbReference type="Rhea" id="RHEA:83887"/>
        <dbReference type="Rhea" id="RHEA-COMP:10136"/>
        <dbReference type="Rhea" id="RHEA-COMP:20238"/>
        <dbReference type="ChEBI" id="CHEBI:33019"/>
        <dbReference type="ChEBI" id="CHEBI:46398"/>
        <dbReference type="ChEBI" id="CHEBI:46858"/>
        <dbReference type="ChEBI" id="CHEBI:90602"/>
    </reaction>
</comment>
<evidence type="ECO:0000313" key="10">
    <source>
        <dbReference type="Proteomes" id="UP000185639"/>
    </source>
</evidence>
<evidence type="ECO:0000256" key="7">
    <source>
        <dbReference type="ARBA" id="ARBA00022842"/>
    </source>
</evidence>
<feature type="binding site" evidence="8">
    <location>
        <position position="263"/>
    </location>
    <ligand>
        <name>Mg(2+)</name>
        <dbReference type="ChEBI" id="CHEBI:18420"/>
    </ligand>
</feature>
<evidence type="ECO:0000256" key="6">
    <source>
        <dbReference type="ARBA" id="ARBA00022840"/>
    </source>
</evidence>
<keyword evidence="10" id="KW-1185">Reference proteome</keyword>
<feature type="binding site" evidence="8">
    <location>
        <position position="174"/>
    </location>
    <ligand>
        <name>ATP</name>
        <dbReference type="ChEBI" id="CHEBI:30616"/>
    </ligand>
</feature>
<evidence type="ECO:0000256" key="3">
    <source>
        <dbReference type="ARBA" id="ARBA00022695"/>
    </source>
</evidence>
<evidence type="ECO:0000256" key="2">
    <source>
        <dbReference type="ARBA" id="ARBA00022679"/>
    </source>
</evidence>
<keyword evidence="5 8" id="KW-0547">Nucleotide-binding</keyword>
<evidence type="ECO:0000256" key="8">
    <source>
        <dbReference type="HAMAP-Rule" id="MF_00692"/>
    </source>
</evidence>
<evidence type="ECO:0000256" key="4">
    <source>
        <dbReference type="ARBA" id="ARBA00022723"/>
    </source>
</evidence>
<keyword evidence="4 8" id="KW-0479">Metal-binding</keyword>
<dbReference type="HAMAP" id="MF_00692">
    <property type="entry name" value="SelO"/>
    <property type="match status" value="1"/>
</dbReference>
<proteinExistence type="inferred from homology"/>
<dbReference type="GO" id="GO:0000287">
    <property type="term" value="F:magnesium ion binding"/>
    <property type="evidence" value="ECO:0007669"/>
    <property type="project" value="UniProtKB-UniRule"/>
</dbReference>
<feature type="active site" description="Proton acceptor" evidence="8">
    <location>
        <position position="253"/>
    </location>
</feature>
<keyword evidence="8" id="KW-0464">Manganese</keyword>
<feature type="binding site" evidence="8">
    <location>
        <position position="123"/>
    </location>
    <ligand>
        <name>ATP</name>
        <dbReference type="ChEBI" id="CHEBI:30616"/>
    </ligand>
</feature>
<dbReference type="PANTHER" id="PTHR32057">
    <property type="entry name" value="PROTEIN ADENYLYLTRANSFERASE SELO, MITOCHONDRIAL"/>
    <property type="match status" value="1"/>
</dbReference>
<dbReference type="RefSeq" id="WP_076517404.1">
    <property type="nucleotide sequence ID" value="NZ_FTOH01000010.1"/>
</dbReference>
<dbReference type="Pfam" id="PF02696">
    <property type="entry name" value="SelO"/>
    <property type="match status" value="1"/>
</dbReference>
<comment type="similarity">
    <text evidence="1 8">Belongs to the SELO family.</text>
</comment>
<comment type="function">
    <text evidence="8">Nucleotidyltransferase involved in the post-translational modification of proteins. It can catalyze the addition of adenosine monophosphate (AMP) or uridine monophosphate (UMP) to a protein, resulting in modifications known as AMPylation and UMPylation.</text>
</comment>
<dbReference type="GO" id="GO:0030145">
    <property type="term" value="F:manganese ion binding"/>
    <property type="evidence" value="ECO:0007669"/>
    <property type="project" value="UniProtKB-UniRule"/>
</dbReference>
<keyword evidence="3 8" id="KW-0548">Nucleotidyltransferase</keyword>
<comment type="catalytic activity">
    <reaction evidence="8">
        <text>L-histidyl-[protein] + UTP = N(tele)-(5'-uridylyl)-L-histidyl-[protein] + diphosphate</text>
        <dbReference type="Rhea" id="RHEA:83891"/>
        <dbReference type="Rhea" id="RHEA-COMP:9745"/>
        <dbReference type="Rhea" id="RHEA-COMP:20239"/>
        <dbReference type="ChEBI" id="CHEBI:29979"/>
        <dbReference type="ChEBI" id="CHEBI:33019"/>
        <dbReference type="ChEBI" id="CHEBI:46398"/>
        <dbReference type="ChEBI" id="CHEBI:233474"/>
    </reaction>
</comment>
<dbReference type="NCBIfam" id="NF000658">
    <property type="entry name" value="PRK00029.1"/>
    <property type="match status" value="1"/>
</dbReference>
<dbReference type="EC" id="2.7.7.108" evidence="8"/>
<organism evidence="9 10">
    <name type="scientific">Thalassolituus maritimus</name>
    <dbReference type="NCBI Taxonomy" id="484498"/>
    <lineage>
        <taxon>Bacteria</taxon>
        <taxon>Pseudomonadati</taxon>
        <taxon>Pseudomonadota</taxon>
        <taxon>Gammaproteobacteria</taxon>
        <taxon>Oceanospirillales</taxon>
        <taxon>Oceanospirillaceae</taxon>
        <taxon>Thalassolituus</taxon>
    </lineage>
</organism>
<feature type="binding site" evidence="8">
    <location>
        <position position="90"/>
    </location>
    <ligand>
        <name>ATP</name>
        <dbReference type="ChEBI" id="CHEBI:30616"/>
    </ligand>
</feature>
<comment type="catalytic activity">
    <reaction evidence="8">
        <text>L-threonyl-[protein] + ATP = 3-O-(5'-adenylyl)-L-threonyl-[protein] + diphosphate</text>
        <dbReference type="Rhea" id="RHEA:54292"/>
        <dbReference type="Rhea" id="RHEA-COMP:11060"/>
        <dbReference type="Rhea" id="RHEA-COMP:13847"/>
        <dbReference type="ChEBI" id="CHEBI:30013"/>
        <dbReference type="ChEBI" id="CHEBI:30616"/>
        <dbReference type="ChEBI" id="CHEBI:33019"/>
        <dbReference type="ChEBI" id="CHEBI:138113"/>
        <dbReference type="EC" id="2.7.7.108"/>
    </reaction>
</comment>
<feature type="binding site" evidence="8">
    <location>
        <position position="263"/>
    </location>
    <ligand>
        <name>ATP</name>
        <dbReference type="ChEBI" id="CHEBI:30616"/>
    </ligand>
</feature>
<dbReference type="GO" id="GO:0070733">
    <property type="term" value="F:AMPylase activity"/>
    <property type="evidence" value="ECO:0007669"/>
    <property type="project" value="UniProtKB-EC"/>
</dbReference>
<gene>
    <name evidence="8" type="primary">ydiU</name>
    <name evidence="8" type="synonym">selO</name>
    <name evidence="9" type="ORF">SAMN05421686_110100</name>
</gene>
<comment type="cofactor">
    <cofactor evidence="8">
        <name>Mg(2+)</name>
        <dbReference type="ChEBI" id="CHEBI:18420"/>
    </cofactor>
    <cofactor evidence="8">
        <name>Mn(2+)</name>
        <dbReference type="ChEBI" id="CHEBI:29035"/>
    </cofactor>
</comment>
<keyword evidence="6 8" id="KW-0067">ATP-binding</keyword>
<dbReference type="OrthoDB" id="9776281at2"/>
<feature type="binding site" evidence="8">
    <location>
        <position position="254"/>
    </location>
    <ligand>
        <name>Mg(2+)</name>
        <dbReference type="ChEBI" id="CHEBI:18420"/>
    </ligand>
</feature>
<dbReference type="EMBL" id="FTOH01000010">
    <property type="protein sequence ID" value="SIT11857.1"/>
    <property type="molecule type" value="Genomic_DNA"/>
</dbReference>
<feature type="binding site" evidence="8">
    <location>
        <position position="124"/>
    </location>
    <ligand>
        <name>ATP</name>
        <dbReference type="ChEBI" id="CHEBI:30616"/>
    </ligand>
</feature>
<dbReference type="GO" id="GO:0005524">
    <property type="term" value="F:ATP binding"/>
    <property type="evidence" value="ECO:0007669"/>
    <property type="project" value="UniProtKB-UniRule"/>
</dbReference>
<feature type="binding site" evidence="8">
    <location>
        <position position="91"/>
    </location>
    <ligand>
        <name>ATP</name>
        <dbReference type="ChEBI" id="CHEBI:30616"/>
    </ligand>
</feature>
<evidence type="ECO:0000256" key="5">
    <source>
        <dbReference type="ARBA" id="ARBA00022741"/>
    </source>
</evidence>
<feature type="binding site" evidence="8">
    <location>
        <position position="111"/>
    </location>
    <ligand>
        <name>ATP</name>
        <dbReference type="ChEBI" id="CHEBI:30616"/>
    </ligand>
</feature>
<dbReference type="AlphaFoldDB" id="A0A1N7PN43"/>
<comment type="catalytic activity">
    <reaction evidence="8">
        <text>L-tyrosyl-[protein] + ATP = O-(5'-adenylyl)-L-tyrosyl-[protein] + diphosphate</text>
        <dbReference type="Rhea" id="RHEA:54288"/>
        <dbReference type="Rhea" id="RHEA-COMP:10136"/>
        <dbReference type="Rhea" id="RHEA-COMP:13846"/>
        <dbReference type="ChEBI" id="CHEBI:30616"/>
        <dbReference type="ChEBI" id="CHEBI:33019"/>
        <dbReference type="ChEBI" id="CHEBI:46858"/>
        <dbReference type="ChEBI" id="CHEBI:83624"/>
        <dbReference type="EC" id="2.7.7.108"/>
    </reaction>
</comment>
<comment type="catalytic activity">
    <reaction evidence="8">
        <text>L-seryl-[protein] + UTP = O-(5'-uridylyl)-L-seryl-[protein] + diphosphate</text>
        <dbReference type="Rhea" id="RHEA:64604"/>
        <dbReference type="Rhea" id="RHEA-COMP:9863"/>
        <dbReference type="Rhea" id="RHEA-COMP:16635"/>
        <dbReference type="ChEBI" id="CHEBI:29999"/>
        <dbReference type="ChEBI" id="CHEBI:33019"/>
        <dbReference type="ChEBI" id="CHEBI:46398"/>
        <dbReference type="ChEBI" id="CHEBI:156051"/>
    </reaction>
</comment>
<feature type="binding site" evidence="8">
    <location>
        <position position="88"/>
    </location>
    <ligand>
        <name>ATP</name>
        <dbReference type="ChEBI" id="CHEBI:30616"/>
    </ligand>
</feature>
<keyword evidence="7 8" id="KW-0460">Magnesium</keyword>
<evidence type="ECO:0000313" key="9">
    <source>
        <dbReference type="EMBL" id="SIT11857.1"/>
    </source>
</evidence>
<evidence type="ECO:0000256" key="1">
    <source>
        <dbReference type="ARBA" id="ARBA00009747"/>
    </source>
</evidence>
<dbReference type="EC" id="2.7.7.-" evidence="8"/>
<name>A0A1N7PN43_9GAMM</name>
<reference evidence="10" key="1">
    <citation type="submission" date="2017-01" db="EMBL/GenBank/DDBJ databases">
        <authorList>
            <person name="Varghese N."/>
            <person name="Submissions S."/>
        </authorList>
    </citation>
    <scope>NUCLEOTIDE SEQUENCE [LARGE SCALE GENOMIC DNA]</scope>
    <source>
        <strain evidence="10">DSM 24913</strain>
    </source>
</reference>
<feature type="binding site" evidence="8">
    <location>
        <position position="181"/>
    </location>
    <ligand>
        <name>ATP</name>
        <dbReference type="ChEBI" id="CHEBI:30616"/>
    </ligand>
</feature>
<dbReference type="PANTHER" id="PTHR32057:SF14">
    <property type="entry name" value="PROTEIN ADENYLYLTRANSFERASE SELO, MITOCHONDRIAL"/>
    <property type="match status" value="1"/>
</dbReference>